<dbReference type="Pfam" id="PF25758">
    <property type="entry name" value="TPR_IPO11"/>
    <property type="match status" value="1"/>
</dbReference>
<feature type="transmembrane region" description="Helical" evidence="6">
    <location>
        <begin position="224"/>
        <end position="244"/>
    </location>
</feature>
<keyword evidence="3" id="KW-0813">Transport</keyword>
<keyword evidence="6" id="KW-1133">Transmembrane helix</keyword>
<keyword evidence="9" id="KW-1185">Reference proteome</keyword>
<dbReference type="OrthoDB" id="361693at2759"/>
<dbReference type="EMBL" id="MCGO01000052">
    <property type="protein sequence ID" value="ORY37075.1"/>
    <property type="molecule type" value="Genomic_DNA"/>
</dbReference>
<dbReference type="Gene3D" id="1.25.10.10">
    <property type="entry name" value="Leucine-rich Repeat Variant"/>
    <property type="match status" value="1"/>
</dbReference>
<evidence type="ECO:0000256" key="5">
    <source>
        <dbReference type="SAM" id="MobiDB-lite"/>
    </source>
</evidence>
<dbReference type="InterPro" id="IPR016024">
    <property type="entry name" value="ARM-type_fold"/>
</dbReference>
<evidence type="ECO:0000256" key="2">
    <source>
        <dbReference type="ARBA" id="ARBA00007991"/>
    </source>
</evidence>
<evidence type="ECO:0000256" key="6">
    <source>
        <dbReference type="SAM" id="Phobius"/>
    </source>
</evidence>
<feature type="compositionally biased region" description="Low complexity" evidence="5">
    <location>
        <begin position="41"/>
        <end position="50"/>
    </location>
</feature>
<dbReference type="GO" id="GO:0005829">
    <property type="term" value="C:cytosol"/>
    <property type="evidence" value="ECO:0007669"/>
    <property type="project" value="TreeGrafter"/>
</dbReference>
<dbReference type="SUPFAM" id="SSF48371">
    <property type="entry name" value="ARM repeat"/>
    <property type="match status" value="1"/>
</dbReference>
<dbReference type="GO" id="GO:0006606">
    <property type="term" value="P:protein import into nucleus"/>
    <property type="evidence" value="ECO:0007669"/>
    <property type="project" value="TreeGrafter"/>
</dbReference>
<feature type="transmembrane region" description="Helical" evidence="6">
    <location>
        <begin position="491"/>
        <end position="515"/>
    </location>
</feature>
<reference evidence="8 9" key="1">
    <citation type="submission" date="2016-07" db="EMBL/GenBank/DDBJ databases">
        <title>Pervasive Adenine N6-methylation of Active Genes in Fungi.</title>
        <authorList>
            <consortium name="DOE Joint Genome Institute"/>
            <person name="Mondo S.J."/>
            <person name="Dannebaum R.O."/>
            <person name="Kuo R.C."/>
            <person name="Labutti K."/>
            <person name="Haridas S."/>
            <person name="Kuo A."/>
            <person name="Salamov A."/>
            <person name="Ahrendt S.R."/>
            <person name="Lipzen A."/>
            <person name="Sullivan W."/>
            <person name="Andreopoulos W.B."/>
            <person name="Clum A."/>
            <person name="Lindquist E."/>
            <person name="Daum C."/>
            <person name="Ramamoorthy G.K."/>
            <person name="Gryganskyi A."/>
            <person name="Culley D."/>
            <person name="Magnuson J.K."/>
            <person name="James T.Y."/>
            <person name="O'Malley M.A."/>
            <person name="Stajich J.E."/>
            <person name="Spatafora J.W."/>
            <person name="Visel A."/>
            <person name="Grigoriev I.V."/>
        </authorList>
    </citation>
    <scope>NUCLEOTIDE SEQUENCE [LARGE SCALE GENOMIC DNA]</scope>
    <source>
        <strain evidence="8 9">JEL800</strain>
    </source>
</reference>
<feature type="compositionally biased region" description="Acidic residues" evidence="5">
    <location>
        <begin position="158"/>
        <end position="170"/>
    </location>
</feature>
<dbReference type="SMART" id="SM00913">
    <property type="entry name" value="IBN_N"/>
    <property type="match status" value="1"/>
</dbReference>
<dbReference type="InterPro" id="IPR058669">
    <property type="entry name" value="TPR_IPO7/11-like"/>
</dbReference>
<dbReference type="InterPro" id="IPR011989">
    <property type="entry name" value="ARM-like"/>
</dbReference>
<feature type="transmembrane region" description="Helical" evidence="6">
    <location>
        <begin position="464"/>
        <end position="485"/>
    </location>
</feature>
<evidence type="ECO:0000256" key="1">
    <source>
        <dbReference type="ARBA" id="ARBA00004123"/>
    </source>
</evidence>
<comment type="subcellular location">
    <subcellularLocation>
        <location evidence="1">Nucleus</location>
    </subcellularLocation>
</comment>
<dbReference type="Pfam" id="PF03810">
    <property type="entry name" value="IBN_N"/>
    <property type="match status" value="1"/>
</dbReference>
<feature type="compositionally biased region" description="Low complexity" evidence="5">
    <location>
        <begin position="142"/>
        <end position="154"/>
    </location>
</feature>
<feature type="compositionally biased region" description="Low complexity" evidence="5">
    <location>
        <begin position="190"/>
        <end position="203"/>
    </location>
</feature>
<keyword evidence="4" id="KW-0539">Nucleus</keyword>
<comment type="similarity">
    <text evidence="2">Belongs to the importin beta family.</text>
</comment>
<accession>A0A1Y2BSH5</accession>
<keyword evidence="6" id="KW-0472">Membrane</keyword>
<feature type="transmembrane region" description="Helical" evidence="6">
    <location>
        <begin position="576"/>
        <end position="594"/>
    </location>
</feature>
<protein>
    <submittedName>
        <fullName evidence="8">ARM repeat-containing protein</fullName>
    </submittedName>
</protein>
<evidence type="ECO:0000313" key="9">
    <source>
        <dbReference type="Proteomes" id="UP000193642"/>
    </source>
</evidence>
<dbReference type="GO" id="GO:0005635">
    <property type="term" value="C:nuclear envelope"/>
    <property type="evidence" value="ECO:0007669"/>
    <property type="project" value="TreeGrafter"/>
</dbReference>
<dbReference type="Proteomes" id="UP000193642">
    <property type="component" value="Unassembled WGS sequence"/>
</dbReference>
<feature type="transmembrane region" description="Helical" evidence="6">
    <location>
        <begin position="256"/>
        <end position="280"/>
    </location>
</feature>
<feature type="region of interest" description="Disordered" evidence="5">
    <location>
        <begin position="190"/>
        <end position="220"/>
    </location>
</feature>
<proteinExistence type="inferred from homology"/>
<dbReference type="Pfam" id="PF07786">
    <property type="entry name" value="HGSNAT_cat"/>
    <property type="match status" value="1"/>
</dbReference>
<comment type="caution">
    <text evidence="8">The sequence shown here is derived from an EMBL/GenBank/DDBJ whole genome shotgun (WGS) entry which is preliminary data.</text>
</comment>
<sequence>MASSYSTQQQPTTTTTTTHTHTHTQMDTDSDTDSSDDFRSAHSVASVASVTPSDESEKENANSASSPRSFVTARSFTASSSSGAASNASNAANAVKKKVSFSAALASAFAPSPTPSNIHSTAKDLPLLQSDADLPPAFRAPLATTATSPSTSTSVNIEDFDADDDDDDDSLSTVTATTVANTRANSIPVPRTLSLSSSSTSSPLLPPHSPSSTSLNNSPRPPRLASLDIFRGLVILAMIIANYQTANAFPILLHPAWIGLSLADLVFPSFLFIMGVAIPISMKSGKKSYTSIATRSLKLIVIGLLLNAPFSTLETFRFAGVLQRTGLVFWVVASAYKAIPFPNMFNLFFPTFLLSLWAFATKAFPPLEGSTPFPDLPSCPTHRDTNFSYFDPPHCTAQSYFDMLVLGGRNHTYQHLPFDNEGTLSTLTSCITCIAGVIIGTSLQRAVQTDYSDGTWRYRQSLRMAVQALTCLVIGELVFGLLLGIPVSKNLWTPSFLGICLFFSIAGFGWCFWVVDGQPNVQSVVVVGGVGRRRIGVPSEQTRLLPGGRGGGRNGVSGRELPLVFNVLASCGRNPLFLFVLHELVAAFLGWIGWYEPLYECLFGWISVDGVGSLLWSLAWGLLVYAPIGVYLDHIRWYWRIQVEKMAESTAALAQLLVRLATQNDKAVEQQLDQLTHMHMHHYGLLLVAADASVPHSARHLAALYLKNGVDKHWRKTSKSTLQPDEKAAIRSFLSTLVCEESAKLVRAYAEAYSKIAQIDYPHDWPEAIPSLLTTIESTFNPASPFNQPVLQAPHDINALKRLHLAQQHSIYTLHRVIKGLYSVRTLRVKHVLYQMAPHIFQNLSNLFSSNISIFLANFPSTDPASTLTDPFVIEKLDGTIQIARLALKILRRLIVNGFPERDDMVRVPEGLGDGKMVAAPNFYKPFEKVEACVELFSSLTGCLQKMLQLRTAVSSAPQLKPIFQATTKISLTIGKLYTDLLNSRAVNFVAARGSLDVIRFYWGLISNGSSSGAPDANGNPDDFVERILLQGLVLFRGVIKNSQFSLMPPDRHPQTDDAIRLITEQLLTPDFVKVAMETLITKYLIFNHDELERWDEDPEGFMADEEADQWEFSLRMCGQKAVMDLMSKHRAILAPVLVEMLQQVAEYGPASNSNAILLKDAVYSAVSYCSYDLYDYLEFDNWFETRLLPESITQPGPDTNPMWKIIRRRVTMLISYWIAVKSAPSMRPLFYRLLIHLASPANERDMVVRLSAITTLRVVVDEGLLTDSEVFQPFVESCVQVLVELVVEADEFDTKVGGLTALKGIIYMMGQKIAPFAGKITEQLPRLWESSYDQIMFRTSILLVLSTLVQFVSKALKEQSVMLHPLVLPAIQATLLGSDMTQQMHFLEDSIDLWVATLQNSPSLTPELVSLYPCLAELIELGSAEHLKVVLRLLESYFVLDAGNFAQHPASLVLFTKLANYLSELKIEASKHIARAVTLVLRAGLQSNNLQAMQHLFVESKLLATLITEILQSSQKGIVDHVVADFTTVVSLFIVWDAGFIINYLQEFGIMVAGKGSSVLPECLDQWNRVECFVVLLKGANTDVLGKVQGIFATLSGVMMEVHGMSNEELSGSCARLHWCESIRSSTHSLSDDDEESPDRKRRALLESLDPIATTSLIPFIKEKLSACESSIGSQQWSLLLQSVDQDVANELFKLL</sequence>
<evidence type="ECO:0000256" key="4">
    <source>
        <dbReference type="ARBA" id="ARBA00023242"/>
    </source>
</evidence>
<dbReference type="InterPro" id="IPR001494">
    <property type="entry name" value="Importin-beta_N"/>
</dbReference>
<feature type="compositionally biased region" description="Low complexity" evidence="5">
    <location>
        <begin position="1"/>
        <end position="27"/>
    </location>
</feature>
<evidence type="ECO:0000259" key="7">
    <source>
        <dbReference type="PROSITE" id="PS50166"/>
    </source>
</evidence>
<feature type="transmembrane region" description="Helical" evidence="6">
    <location>
        <begin position="345"/>
        <end position="364"/>
    </location>
</feature>
<dbReference type="PROSITE" id="PS50166">
    <property type="entry name" value="IMPORTIN_B_NT"/>
    <property type="match status" value="1"/>
</dbReference>
<name>A0A1Y2BSH5_9FUNG</name>
<evidence type="ECO:0000256" key="3">
    <source>
        <dbReference type="ARBA" id="ARBA00022448"/>
    </source>
</evidence>
<keyword evidence="6" id="KW-0812">Transmembrane</keyword>
<dbReference type="STRING" id="329046.A0A1Y2BSH5"/>
<dbReference type="PANTHER" id="PTHR10997:SF7">
    <property type="entry name" value="IMPORTIN-11"/>
    <property type="match status" value="1"/>
</dbReference>
<dbReference type="InterPro" id="IPR012429">
    <property type="entry name" value="HGSNAT_cat"/>
</dbReference>
<feature type="compositionally biased region" description="Low complexity" evidence="5">
    <location>
        <begin position="61"/>
        <end position="89"/>
    </location>
</feature>
<feature type="region of interest" description="Disordered" evidence="5">
    <location>
        <begin position="142"/>
        <end position="172"/>
    </location>
</feature>
<organism evidence="8 9">
    <name type="scientific">Rhizoclosmatium globosum</name>
    <dbReference type="NCBI Taxonomy" id="329046"/>
    <lineage>
        <taxon>Eukaryota</taxon>
        <taxon>Fungi</taxon>
        <taxon>Fungi incertae sedis</taxon>
        <taxon>Chytridiomycota</taxon>
        <taxon>Chytridiomycota incertae sedis</taxon>
        <taxon>Chytridiomycetes</taxon>
        <taxon>Chytridiales</taxon>
        <taxon>Chytriomycetaceae</taxon>
        <taxon>Rhizoclosmatium</taxon>
    </lineage>
</organism>
<dbReference type="GO" id="GO:0031267">
    <property type="term" value="F:small GTPase binding"/>
    <property type="evidence" value="ECO:0007669"/>
    <property type="project" value="InterPro"/>
</dbReference>
<dbReference type="PANTHER" id="PTHR10997">
    <property type="entry name" value="IMPORTIN-7, 8, 11"/>
    <property type="match status" value="1"/>
</dbReference>
<feature type="region of interest" description="Disordered" evidence="5">
    <location>
        <begin position="1"/>
        <end position="89"/>
    </location>
</feature>
<evidence type="ECO:0000313" key="8">
    <source>
        <dbReference type="EMBL" id="ORY37075.1"/>
    </source>
</evidence>
<feature type="transmembrane region" description="Helical" evidence="6">
    <location>
        <begin position="292"/>
        <end position="310"/>
    </location>
</feature>
<gene>
    <name evidence="8" type="ORF">BCR33DRAFT_742445</name>
</gene>
<feature type="domain" description="Importin N-terminal" evidence="7">
    <location>
        <begin position="668"/>
        <end position="740"/>
    </location>
</feature>